<comment type="caution">
    <text evidence="2">The sequence shown here is derived from an EMBL/GenBank/DDBJ whole genome shotgun (WGS) entry which is preliminary data.</text>
</comment>
<feature type="transmembrane region" description="Helical" evidence="1">
    <location>
        <begin position="12"/>
        <end position="32"/>
    </location>
</feature>
<gene>
    <name evidence="2" type="ORF">IAA98_16280</name>
</gene>
<dbReference type="AlphaFoldDB" id="A0A9D1H1M6"/>
<evidence type="ECO:0000256" key="1">
    <source>
        <dbReference type="SAM" id="Phobius"/>
    </source>
</evidence>
<reference evidence="2" key="1">
    <citation type="submission" date="2020-10" db="EMBL/GenBank/DDBJ databases">
        <authorList>
            <person name="Gilroy R."/>
        </authorList>
    </citation>
    <scope>NUCLEOTIDE SEQUENCE</scope>
    <source>
        <strain evidence="2">ChiGjej1B1-24693</strain>
    </source>
</reference>
<keyword evidence="1" id="KW-0812">Transmembrane</keyword>
<dbReference type="EMBL" id="DVLP01000465">
    <property type="protein sequence ID" value="HIT77137.1"/>
    <property type="molecule type" value="Genomic_DNA"/>
</dbReference>
<proteinExistence type="predicted"/>
<accession>A0A9D1H1M6</accession>
<dbReference type="Proteomes" id="UP000886842">
    <property type="component" value="Unassembled WGS sequence"/>
</dbReference>
<sequence>MVRQHPRSTPILVLGLLSILGLSICGPIAWVMGNNAMREIDASPAQYTDRGTVNVGRILGIIGTVLLVLTVLGFGFLIVTGIVFAATGY</sequence>
<protein>
    <submittedName>
        <fullName evidence="2">DUF4190 domain-containing protein</fullName>
    </submittedName>
</protein>
<organism evidence="2 3">
    <name type="scientific">Candidatus Avipropionibacterium avicola</name>
    <dbReference type="NCBI Taxonomy" id="2840701"/>
    <lineage>
        <taxon>Bacteria</taxon>
        <taxon>Bacillati</taxon>
        <taxon>Actinomycetota</taxon>
        <taxon>Actinomycetes</taxon>
        <taxon>Propionibacteriales</taxon>
        <taxon>Propionibacteriaceae</taxon>
        <taxon>Propionibacteriaceae incertae sedis</taxon>
        <taxon>Candidatus Avipropionibacterium</taxon>
    </lineage>
</organism>
<evidence type="ECO:0000313" key="2">
    <source>
        <dbReference type="EMBL" id="HIT77137.1"/>
    </source>
</evidence>
<name>A0A9D1H1M6_9ACTN</name>
<evidence type="ECO:0000313" key="3">
    <source>
        <dbReference type="Proteomes" id="UP000886842"/>
    </source>
</evidence>
<keyword evidence="1" id="KW-0472">Membrane</keyword>
<keyword evidence="1" id="KW-1133">Transmembrane helix</keyword>
<feature type="transmembrane region" description="Helical" evidence="1">
    <location>
        <begin position="58"/>
        <end position="86"/>
    </location>
</feature>
<reference evidence="2" key="2">
    <citation type="journal article" date="2021" name="PeerJ">
        <title>Extensive microbial diversity within the chicken gut microbiome revealed by metagenomics and culture.</title>
        <authorList>
            <person name="Gilroy R."/>
            <person name="Ravi A."/>
            <person name="Getino M."/>
            <person name="Pursley I."/>
            <person name="Horton D.L."/>
            <person name="Alikhan N.F."/>
            <person name="Baker D."/>
            <person name="Gharbi K."/>
            <person name="Hall N."/>
            <person name="Watson M."/>
            <person name="Adriaenssens E.M."/>
            <person name="Foster-Nyarko E."/>
            <person name="Jarju S."/>
            <person name="Secka A."/>
            <person name="Antonio M."/>
            <person name="Oren A."/>
            <person name="Chaudhuri R.R."/>
            <person name="La Ragione R."/>
            <person name="Hildebrand F."/>
            <person name="Pallen M.J."/>
        </authorList>
    </citation>
    <scope>NUCLEOTIDE SEQUENCE</scope>
    <source>
        <strain evidence="2">ChiGjej1B1-24693</strain>
    </source>
</reference>